<reference evidence="3 4" key="1">
    <citation type="submission" date="2018-06" db="EMBL/GenBank/DDBJ databases">
        <authorList>
            <consortium name="Pathogen Informatics"/>
            <person name="Doyle S."/>
        </authorList>
    </citation>
    <scope>NUCLEOTIDE SEQUENCE [LARGE SCALE GENOMIC DNA]</scope>
    <source>
        <strain evidence="3 4">NCTC13832</strain>
    </source>
</reference>
<dbReference type="EMBL" id="UHDT01000001">
    <property type="protein sequence ID" value="SUM57947.1"/>
    <property type="molecule type" value="Genomic_DNA"/>
</dbReference>
<feature type="domain" description="Transposase DDE" evidence="2">
    <location>
        <begin position="56"/>
        <end position="149"/>
    </location>
</feature>
<dbReference type="Pfam" id="PF13751">
    <property type="entry name" value="DDE_Tnp_1_6"/>
    <property type="match status" value="1"/>
</dbReference>
<dbReference type="RefSeq" id="WP_084207671.1">
    <property type="nucleotide sequence ID" value="NZ_JXWY01000042.1"/>
</dbReference>
<organism evidence="3 4">
    <name type="scientific">Staphylococcus microti</name>
    <dbReference type="NCBI Taxonomy" id="569857"/>
    <lineage>
        <taxon>Bacteria</taxon>
        <taxon>Bacillati</taxon>
        <taxon>Bacillota</taxon>
        <taxon>Bacilli</taxon>
        <taxon>Bacillales</taxon>
        <taxon>Staphylococcaceae</taxon>
        <taxon>Staphylococcus</taxon>
    </lineage>
</organism>
<evidence type="ECO:0000259" key="2">
    <source>
        <dbReference type="Pfam" id="PF13751"/>
    </source>
</evidence>
<name>A0A380GWT8_9STAP</name>
<dbReference type="Proteomes" id="UP000254100">
    <property type="component" value="Unassembled WGS sequence"/>
</dbReference>
<evidence type="ECO:0000256" key="1">
    <source>
        <dbReference type="SAM" id="MobiDB-lite"/>
    </source>
</evidence>
<proteinExistence type="predicted"/>
<dbReference type="AlphaFoldDB" id="A0A380GWT8"/>
<sequence>MWNMRDAKSKNEEDGDKTFGREQPKRCIDCLFFDHFCNDLSICLMLLRVKTNLRNICPNMKELPFRSYSKRRDRYGYQRDFKLYQCEDCVGCLLRSECMRFSTNPNTNKRLYKNLTWDCFKVFTNKQLSDSKTRDIYKKRKIDVESSFRKTEG</sequence>
<feature type="region of interest" description="Disordered" evidence="1">
    <location>
        <begin position="1"/>
        <end position="20"/>
    </location>
</feature>
<accession>A0A380GWT8</accession>
<dbReference type="InterPro" id="IPR025668">
    <property type="entry name" value="Tnp_DDE_dom"/>
</dbReference>
<evidence type="ECO:0000313" key="4">
    <source>
        <dbReference type="Proteomes" id="UP000254100"/>
    </source>
</evidence>
<evidence type="ECO:0000313" key="3">
    <source>
        <dbReference type="EMBL" id="SUM57947.1"/>
    </source>
</evidence>
<gene>
    <name evidence="3" type="ORF">NCTC13832_01677</name>
</gene>
<protein>
    <submittedName>
        <fullName evidence="3">Transposase</fullName>
    </submittedName>
</protein>